<reference evidence="2 3" key="1">
    <citation type="submission" date="2018-04" db="EMBL/GenBank/DDBJ databases">
        <title>WGS assembly of Panicum hallii var. hallii HAL2.</title>
        <authorList>
            <person name="Lovell J."/>
            <person name="Jenkins J."/>
            <person name="Lowry D."/>
            <person name="Mamidi S."/>
            <person name="Sreedasyam A."/>
            <person name="Weng X."/>
            <person name="Barry K."/>
            <person name="Bonette J."/>
            <person name="Campitelli B."/>
            <person name="Daum C."/>
            <person name="Gordon S."/>
            <person name="Gould B."/>
            <person name="Lipzen A."/>
            <person name="MacQueen A."/>
            <person name="Palacio-Mejia J."/>
            <person name="Plott C."/>
            <person name="Shakirov E."/>
            <person name="Shu S."/>
            <person name="Yoshinaga Y."/>
            <person name="Zane M."/>
            <person name="Rokhsar D."/>
            <person name="Grimwood J."/>
            <person name="Schmutz J."/>
            <person name="Juenger T."/>
        </authorList>
    </citation>
    <scope>NUCLEOTIDE SEQUENCE [LARGE SCALE GENOMIC DNA]</scope>
    <source>
        <strain evidence="3">cv. HAL2</strain>
    </source>
</reference>
<evidence type="ECO:0000313" key="3">
    <source>
        <dbReference type="Proteomes" id="UP000244336"/>
    </source>
</evidence>
<evidence type="ECO:0000313" key="2">
    <source>
        <dbReference type="EMBL" id="PUZ62331.1"/>
    </source>
</evidence>
<organism evidence="2 3">
    <name type="scientific">Panicum hallii var. hallii</name>
    <dbReference type="NCBI Taxonomy" id="1504633"/>
    <lineage>
        <taxon>Eukaryota</taxon>
        <taxon>Viridiplantae</taxon>
        <taxon>Streptophyta</taxon>
        <taxon>Embryophyta</taxon>
        <taxon>Tracheophyta</taxon>
        <taxon>Spermatophyta</taxon>
        <taxon>Magnoliopsida</taxon>
        <taxon>Liliopsida</taxon>
        <taxon>Poales</taxon>
        <taxon>Poaceae</taxon>
        <taxon>PACMAD clade</taxon>
        <taxon>Panicoideae</taxon>
        <taxon>Panicodae</taxon>
        <taxon>Paniceae</taxon>
        <taxon>Panicinae</taxon>
        <taxon>Panicum</taxon>
        <taxon>Panicum sect. Panicum</taxon>
    </lineage>
</organism>
<proteinExistence type="predicted"/>
<feature type="compositionally biased region" description="Polar residues" evidence="1">
    <location>
        <begin position="34"/>
        <end position="48"/>
    </location>
</feature>
<dbReference type="AlphaFoldDB" id="A0A2T7E3A8"/>
<gene>
    <name evidence="2" type="ORF">GQ55_4G348200</name>
</gene>
<evidence type="ECO:0000256" key="1">
    <source>
        <dbReference type="SAM" id="MobiDB-lite"/>
    </source>
</evidence>
<dbReference type="Proteomes" id="UP000244336">
    <property type="component" value="Chromosome 4"/>
</dbReference>
<name>A0A2T7E3A8_9POAL</name>
<sequence length="146" mass="15805">MYIYCMHLQYSMHERLLLVVAFEVEGAAPAKATENLSGQGSEDPTSSACDPGGRNEAIADALADLARAQLIKHLLQGLGEHQRLTLDASDDYRIELVGGGAPRLLLLLLRRRLGQSGSRREQEKRGEEQGGGGGRFGGHFRSCLAC</sequence>
<dbReference type="EMBL" id="CM009752">
    <property type="protein sequence ID" value="PUZ62331.1"/>
    <property type="molecule type" value="Genomic_DNA"/>
</dbReference>
<accession>A0A2T7E3A8</accession>
<protein>
    <submittedName>
        <fullName evidence="2">Uncharacterized protein</fullName>
    </submittedName>
</protein>
<feature type="region of interest" description="Disordered" evidence="1">
    <location>
        <begin position="33"/>
        <end position="54"/>
    </location>
</feature>
<dbReference type="Gramene" id="PUZ62331">
    <property type="protein sequence ID" value="PUZ62331"/>
    <property type="gene ID" value="GQ55_4G348200"/>
</dbReference>
<keyword evidence="3" id="KW-1185">Reference proteome</keyword>